<protein>
    <submittedName>
        <fullName evidence="5">Acyltransferase</fullName>
    </submittedName>
</protein>
<organism evidence="5 6">
    <name type="scientific">Paenibacillus chitinolyticus</name>
    <dbReference type="NCBI Taxonomy" id="79263"/>
    <lineage>
        <taxon>Bacteria</taxon>
        <taxon>Bacillati</taxon>
        <taxon>Bacillota</taxon>
        <taxon>Bacilli</taxon>
        <taxon>Bacillales</taxon>
        <taxon>Paenibacillaceae</taxon>
        <taxon>Paenibacillus</taxon>
    </lineage>
</organism>
<dbReference type="PANTHER" id="PTHR37312">
    <property type="entry name" value="MEMBRANE-BOUND ACYLTRANSFERASE YKRP-RELATED"/>
    <property type="match status" value="1"/>
</dbReference>
<name>A0A410WWG7_9BACL</name>
<gene>
    <name evidence="5" type="ORF">PC41400_13470</name>
</gene>
<feature type="domain" description="Acyltransferase 3" evidence="4">
    <location>
        <begin position="8"/>
        <end position="317"/>
    </location>
</feature>
<feature type="transmembrane region" description="Helical" evidence="3">
    <location>
        <begin position="129"/>
        <end position="146"/>
    </location>
</feature>
<dbReference type="GeneID" id="95375823"/>
<dbReference type="InterPro" id="IPR052734">
    <property type="entry name" value="Nod_factor_acetyltransferase"/>
</dbReference>
<feature type="transmembrane region" description="Helical" evidence="3">
    <location>
        <begin position="105"/>
        <end position="122"/>
    </location>
</feature>
<feature type="transmembrane region" description="Helical" evidence="3">
    <location>
        <begin position="71"/>
        <end position="93"/>
    </location>
</feature>
<dbReference type="OrthoDB" id="6623990at2"/>
<evidence type="ECO:0000313" key="6">
    <source>
        <dbReference type="Proteomes" id="UP000288943"/>
    </source>
</evidence>
<feature type="transmembrane region" description="Helical" evidence="3">
    <location>
        <begin position="152"/>
        <end position="172"/>
    </location>
</feature>
<proteinExistence type="inferred from homology"/>
<accession>A0A410WWG7</accession>
<keyword evidence="3" id="KW-0472">Membrane</keyword>
<dbReference type="Pfam" id="PF01757">
    <property type="entry name" value="Acyl_transf_3"/>
    <property type="match status" value="1"/>
</dbReference>
<feature type="transmembrane region" description="Helical" evidence="3">
    <location>
        <begin position="269"/>
        <end position="292"/>
    </location>
</feature>
<sequence length="356" mass="38801">MRNPTAVYFTNVRFFLILLVVLVNLLLTLPPLPEAAQAVVTAIFTFHLPVFVLVTGYFAKKYWQTPEAAAGMLRIALQYLFFQTLYSVLDLFWLHSPGIRHSFWLPYWMLWFLTAHFGWKLLLIPFARLKHPVAAAVLLGAAAGFLPAEAGAWLGLTRTLVFFPFFLAGYYWREEREPRRRTAPQRRAIRAAAALLLLALPAFWHAAGAETAAQWLAGGSSYAQLGVPAAAGTMLRLGCYAAQAAASAAFLLLLPRAESRLTVLGGRTVYVFLLHGAAIKLLGAAGLLQLLARLMDAGAAGTAAALAAGCAAAAVIVAALSGRRFAAVMRPCIEPDAARALRWLQRRLPGRPRSTY</sequence>
<keyword evidence="3" id="KW-1133">Transmembrane helix</keyword>
<dbReference type="EMBL" id="CP026520">
    <property type="protein sequence ID" value="QAV18632.1"/>
    <property type="molecule type" value="Genomic_DNA"/>
</dbReference>
<evidence type="ECO:0000259" key="4">
    <source>
        <dbReference type="Pfam" id="PF01757"/>
    </source>
</evidence>
<feature type="transmembrane region" description="Helical" evidence="3">
    <location>
        <begin position="237"/>
        <end position="257"/>
    </location>
</feature>
<evidence type="ECO:0000256" key="3">
    <source>
        <dbReference type="SAM" id="Phobius"/>
    </source>
</evidence>
<keyword evidence="5" id="KW-0808">Transferase</keyword>
<feature type="transmembrane region" description="Helical" evidence="3">
    <location>
        <begin position="35"/>
        <end position="59"/>
    </location>
</feature>
<keyword evidence="3" id="KW-0812">Transmembrane</keyword>
<keyword evidence="5" id="KW-0012">Acyltransferase</keyword>
<dbReference type="PANTHER" id="PTHR37312:SF1">
    <property type="entry name" value="MEMBRANE-BOUND ACYLTRANSFERASE YKRP-RELATED"/>
    <property type="match status" value="1"/>
</dbReference>
<dbReference type="KEGG" id="pchi:PC41400_13470"/>
<feature type="transmembrane region" description="Helical" evidence="3">
    <location>
        <begin position="193"/>
        <end position="217"/>
    </location>
</feature>
<dbReference type="InterPro" id="IPR002656">
    <property type="entry name" value="Acyl_transf_3_dom"/>
</dbReference>
<comment type="similarity">
    <text evidence="2">Belongs to the acyltransferase 3 family.</text>
</comment>
<evidence type="ECO:0000256" key="2">
    <source>
        <dbReference type="ARBA" id="ARBA00007400"/>
    </source>
</evidence>
<comment type="subcellular location">
    <subcellularLocation>
        <location evidence="1">Membrane</location>
    </subcellularLocation>
</comment>
<dbReference type="Proteomes" id="UP000288943">
    <property type="component" value="Chromosome"/>
</dbReference>
<feature type="transmembrane region" description="Helical" evidence="3">
    <location>
        <begin position="12"/>
        <end position="29"/>
    </location>
</feature>
<evidence type="ECO:0000313" key="5">
    <source>
        <dbReference type="EMBL" id="QAV18632.1"/>
    </source>
</evidence>
<dbReference type="RefSeq" id="WP_053228671.1">
    <property type="nucleotide sequence ID" value="NZ_CP026520.1"/>
</dbReference>
<dbReference type="AlphaFoldDB" id="A0A410WWG7"/>
<feature type="transmembrane region" description="Helical" evidence="3">
    <location>
        <begin position="298"/>
        <end position="320"/>
    </location>
</feature>
<reference evidence="5 6" key="1">
    <citation type="submission" date="2018-01" db="EMBL/GenBank/DDBJ databases">
        <title>The whole genome sequencing and assembly of Paenibacillus chitinolyticus KCCM 41400 strain.</title>
        <authorList>
            <person name="Kim J.-Y."/>
            <person name="Park M.-K."/>
            <person name="Lee Y.-J."/>
            <person name="Yi H."/>
            <person name="Bahn Y.-S."/>
            <person name="Kim J.F."/>
            <person name="Lee D.-W."/>
        </authorList>
    </citation>
    <scope>NUCLEOTIDE SEQUENCE [LARGE SCALE GENOMIC DNA]</scope>
    <source>
        <strain evidence="5 6">KCCM 41400</strain>
    </source>
</reference>
<dbReference type="GO" id="GO:0016747">
    <property type="term" value="F:acyltransferase activity, transferring groups other than amino-acyl groups"/>
    <property type="evidence" value="ECO:0007669"/>
    <property type="project" value="InterPro"/>
</dbReference>
<evidence type="ECO:0000256" key="1">
    <source>
        <dbReference type="ARBA" id="ARBA00004370"/>
    </source>
</evidence>